<accession>A0A0P0WNB2</accession>
<dbReference type="Gramene" id="Os05t0465250-00">
    <property type="protein sequence ID" value="Os05t0465250-00"/>
    <property type="gene ID" value="Os05g0465250"/>
</dbReference>
<name>A0A0P0WNB2_ORYSJ</name>
<sequence>MICSMLPRDGLIGFHISILCGPCTIFSCSNEEPPIPLLSTTRPAASPFSSCPDGSDCLSRKFFHLSDLSSSSSW</sequence>
<protein>
    <submittedName>
        <fullName evidence="1">Os05g0465250 protein</fullName>
    </submittedName>
</protein>
<evidence type="ECO:0000313" key="2">
    <source>
        <dbReference type="Proteomes" id="UP000059680"/>
    </source>
</evidence>
<proteinExistence type="predicted"/>
<gene>
    <name evidence="1" type="ordered locus">Os05g0465250</name>
    <name evidence="1" type="ORF">OSNPB_050465250</name>
</gene>
<keyword evidence="2" id="KW-1185">Reference proteome</keyword>
<reference evidence="2" key="1">
    <citation type="journal article" date="2005" name="Nature">
        <title>The map-based sequence of the rice genome.</title>
        <authorList>
            <consortium name="International rice genome sequencing project (IRGSP)"/>
            <person name="Matsumoto T."/>
            <person name="Wu J."/>
            <person name="Kanamori H."/>
            <person name="Katayose Y."/>
            <person name="Fujisawa M."/>
            <person name="Namiki N."/>
            <person name="Mizuno H."/>
            <person name="Yamamoto K."/>
            <person name="Antonio B.A."/>
            <person name="Baba T."/>
            <person name="Sakata K."/>
            <person name="Nagamura Y."/>
            <person name="Aoki H."/>
            <person name="Arikawa K."/>
            <person name="Arita K."/>
            <person name="Bito T."/>
            <person name="Chiden Y."/>
            <person name="Fujitsuka N."/>
            <person name="Fukunaka R."/>
            <person name="Hamada M."/>
            <person name="Harada C."/>
            <person name="Hayashi A."/>
            <person name="Hijishita S."/>
            <person name="Honda M."/>
            <person name="Hosokawa S."/>
            <person name="Ichikawa Y."/>
            <person name="Idonuma A."/>
            <person name="Iijima M."/>
            <person name="Ikeda M."/>
            <person name="Ikeno M."/>
            <person name="Ito K."/>
            <person name="Ito S."/>
            <person name="Ito T."/>
            <person name="Ito Y."/>
            <person name="Ito Y."/>
            <person name="Iwabuchi A."/>
            <person name="Kamiya K."/>
            <person name="Karasawa W."/>
            <person name="Kurita K."/>
            <person name="Katagiri S."/>
            <person name="Kikuta A."/>
            <person name="Kobayashi H."/>
            <person name="Kobayashi N."/>
            <person name="Machita K."/>
            <person name="Maehara T."/>
            <person name="Masukawa M."/>
            <person name="Mizubayashi T."/>
            <person name="Mukai Y."/>
            <person name="Nagasaki H."/>
            <person name="Nagata Y."/>
            <person name="Naito S."/>
            <person name="Nakashima M."/>
            <person name="Nakama Y."/>
            <person name="Nakamichi Y."/>
            <person name="Nakamura M."/>
            <person name="Meguro A."/>
            <person name="Negishi M."/>
            <person name="Ohta I."/>
            <person name="Ohta T."/>
            <person name="Okamoto M."/>
            <person name="Ono N."/>
            <person name="Saji S."/>
            <person name="Sakaguchi M."/>
            <person name="Sakai K."/>
            <person name="Shibata M."/>
            <person name="Shimokawa T."/>
            <person name="Song J."/>
            <person name="Takazaki Y."/>
            <person name="Terasawa K."/>
            <person name="Tsugane M."/>
            <person name="Tsuji K."/>
            <person name="Ueda S."/>
            <person name="Waki K."/>
            <person name="Yamagata H."/>
            <person name="Yamamoto M."/>
            <person name="Yamamoto S."/>
            <person name="Yamane H."/>
            <person name="Yoshiki S."/>
            <person name="Yoshihara R."/>
            <person name="Yukawa K."/>
            <person name="Zhong H."/>
            <person name="Yano M."/>
            <person name="Yuan Q."/>
            <person name="Ouyang S."/>
            <person name="Liu J."/>
            <person name="Jones K.M."/>
            <person name="Gansberger K."/>
            <person name="Moffat K."/>
            <person name="Hill J."/>
            <person name="Bera J."/>
            <person name="Fadrosh D."/>
            <person name="Jin S."/>
            <person name="Johri S."/>
            <person name="Kim M."/>
            <person name="Overton L."/>
            <person name="Reardon M."/>
            <person name="Tsitrin T."/>
            <person name="Vuong H."/>
            <person name="Weaver B."/>
            <person name="Ciecko A."/>
            <person name="Tallon L."/>
            <person name="Jackson J."/>
            <person name="Pai G."/>
            <person name="Aken S.V."/>
            <person name="Utterback T."/>
            <person name="Reidmuller S."/>
            <person name="Feldblyum T."/>
            <person name="Hsiao J."/>
            <person name="Zismann V."/>
            <person name="Iobst S."/>
            <person name="de Vazeille A.R."/>
            <person name="Buell C.R."/>
            <person name="Ying K."/>
            <person name="Li Y."/>
            <person name="Lu T."/>
            <person name="Huang Y."/>
            <person name="Zhao Q."/>
            <person name="Feng Q."/>
            <person name="Zhang L."/>
            <person name="Zhu J."/>
            <person name="Weng Q."/>
            <person name="Mu J."/>
            <person name="Lu Y."/>
            <person name="Fan D."/>
            <person name="Liu Y."/>
            <person name="Guan J."/>
            <person name="Zhang Y."/>
            <person name="Yu S."/>
            <person name="Liu X."/>
            <person name="Zhang Y."/>
            <person name="Hong G."/>
            <person name="Han B."/>
            <person name="Choisne N."/>
            <person name="Demange N."/>
            <person name="Orjeda G."/>
            <person name="Samain S."/>
            <person name="Cattolico L."/>
            <person name="Pelletier E."/>
            <person name="Couloux A."/>
            <person name="Segurens B."/>
            <person name="Wincker P."/>
            <person name="D'Hont A."/>
            <person name="Scarpelli C."/>
            <person name="Weissenbach J."/>
            <person name="Salanoubat M."/>
            <person name="Quetier F."/>
            <person name="Yu Y."/>
            <person name="Kim H.R."/>
            <person name="Rambo T."/>
            <person name="Currie J."/>
            <person name="Collura K."/>
            <person name="Luo M."/>
            <person name="Yang T."/>
            <person name="Ammiraju J.S.S."/>
            <person name="Engler F."/>
            <person name="Soderlund C."/>
            <person name="Wing R.A."/>
            <person name="Palmer L.E."/>
            <person name="de la Bastide M."/>
            <person name="Spiegel L."/>
            <person name="Nascimento L."/>
            <person name="Zutavern T."/>
            <person name="O'Shaughnessy A."/>
            <person name="Dike S."/>
            <person name="Dedhia N."/>
            <person name="Preston R."/>
            <person name="Balija V."/>
            <person name="McCombie W.R."/>
            <person name="Chow T."/>
            <person name="Chen H."/>
            <person name="Chung M."/>
            <person name="Chen C."/>
            <person name="Shaw J."/>
            <person name="Wu H."/>
            <person name="Hsiao K."/>
            <person name="Chao Y."/>
            <person name="Chu M."/>
            <person name="Cheng C."/>
            <person name="Hour A."/>
            <person name="Lee P."/>
            <person name="Lin S."/>
            <person name="Lin Y."/>
            <person name="Liou J."/>
            <person name="Liu S."/>
            <person name="Hsing Y."/>
            <person name="Raghuvanshi S."/>
            <person name="Mohanty A."/>
            <person name="Bharti A.K."/>
            <person name="Gaur A."/>
            <person name="Gupta V."/>
            <person name="Kumar D."/>
            <person name="Ravi V."/>
            <person name="Vij S."/>
            <person name="Kapur A."/>
            <person name="Khurana P."/>
            <person name="Khurana P."/>
            <person name="Khurana J.P."/>
            <person name="Tyagi A.K."/>
            <person name="Gaikwad K."/>
            <person name="Singh A."/>
            <person name="Dalal V."/>
            <person name="Srivastava S."/>
            <person name="Dixit A."/>
            <person name="Pal A.K."/>
            <person name="Ghazi I.A."/>
            <person name="Yadav M."/>
            <person name="Pandit A."/>
            <person name="Bhargava A."/>
            <person name="Sureshbabu K."/>
            <person name="Batra K."/>
            <person name="Sharma T.R."/>
            <person name="Mohapatra T."/>
            <person name="Singh N.K."/>
            <person name="Messing J."/>
            <person name="Nelson A.B."/>
            <person name="Fuks G."/>
            <person name="Kavchok S."/>
            <person name="Keizer G."/>
            <person name="Linton E."/>
            <person name="Llaca V."/>
            <person name="Song R."/>
            <person name="Tanyolac B."/>
            <person name="Young S."/>
            <person name="Ho-Il K."/>
            <person name="Hahn J.H."/>
            <person name="Sangsakoo G."/>
            <person name="Vanavichit A."/>
            <person name="de Mattos Luiz.A.T."/>
            <person name="Zimmer P.D."/>
            <person name="Malone G."/>
            <person name="Dellagostin O."/>
            <person name="de Oliveira A.C."/>
            <person name="Bevan M."/>
            <person name="Bancroft I."/>
            <person name="Minx P."/>
            <person name="Cordum H."/>
            <person name="Wilson R."/>
            <person name="Cheng Z."/>
            <person name="Jin W."/>
            <person name="Jiang J."/>
            <person name="Leong S.A."/>
            <person name="Iwama H."/>
            <person name="Gojobori T."/>
            <person name="Itoh T."/>
            <person name="Niimura Y."/>
            <person name="Fujii Y."/>
            <person name="Habara T."/>
            <person name="Sakai H."/>
            <person name="Sato Y."/>
            <person name="Wilson G."/>
            <person name="Kumar K."/>
            <person name="McCouch S."/>
            <person name="Juretic N."/>
            <person name="Hoen D."/>
            <person name="Wright S."/>
            <person name="Bruskiewich R."/>
            <person name="Bureau T."/>
            <person name="Miyao A."/>
            <person name="Hirochika H."/>
            <person name="Nishikawa T."/>
            <person name="Kadowaki K."/>
            <person name="Sugiura M."/>
            <person name="Burr B."/>
            <person name="Sasaki T."/>
        </authorList>
    </citation>
    <scope>NUCLEOTIDE SEQUENCE [LARGE SCALE GENOMIC DNA]</scope>
    <source>
        <strain evidence="2">cv. Nipponbare</strain>
    </source>
</reference>
<dbReference type="EMBL" id="AP014961">
    <property type="protein sequence ID" value="BAS94447.1"/>
    <property type="molecule type" value="Genomic_DNA"/>
</dbReference>
<evidence type="ECO:0000313" key="1">
    <source>
        <dbReference type="EMBL" id="BAS94447.1"/>
    </source>
</evidence>
<organism evidence="1 2">
    <name type="scientific">Oryza sativa subsp. japonica</name>
    <name type="common">Rice</name>
    <dbReference type="NCBI Taxonomy" id="39947"/>
    <lineage>
        <taxon>Eukaryota</taxon>
        <taxon>Viridiplantae</taxon>
        <taxon>Streptophyta</taxon>
        <taxon>Embryophyta</taxon>
        <taxon>Tracheophyta</taxon>
        <taxon>Spermatophyta</taxon>
        <taxon>Magnoliopsida</taxon>
        <taxon>Liliopsida</taxon>
        <taxon>Poales</taxon>
        <taxon>Poaceae</taxon>
        <taxon>BOP clade</taxon>
        <taxon>Oryzoideae</taxon>
        <taxon>Oryzeae</taxon>
        <taxon>Oryzinae</taxon>
        <taxon>Oryza</taxon>
        <taxon>Oryza sativa</taxon>
    </lineage>
</organism>
<dbReference type="InParanoid" id="A0A0P0WNB2"/>
<dbReference type="Proteomes" id="UP000059680">
    <property type="component" value="Chromosome 5"/>
</dbReference>
<reference evidence="1 2" key="3">
    <citation type="journal article" date="2013" name="Rice">
        <title>Improvement of the Oryza sativa Nipponbare reference genome using next generation sequence and optical map data.</title>
        <authorList>
            <person name="Kawahara Y."/>
            <person name="de la Bastide M."/>
            <person name="Hamilton J.P."/>
            <person name="Kanamori H."/>
            <person name="McCombie W.R."/>
            <person name="Ouyang S."/>
            <person name="Schwartz D.C."/>
            <person name="Tanaka T."/>
            <person name="Wu J."/>
            <person name="Zhou S."/>
            <person name="Childs K.L."/>
            <person name="Davidson R.M."/>
            <person name="Lin H."/>
            <person name="Quesada-Ocampo L."/>
            <person name="Vaillancourt B."/>
            <person name="Sakai H."/>
            <person name="Lee S.S."/>
            <person name="Kim J."/>
            <person name="Numa H."/>
            <person name="Itoh T."/>
            <person name="Buell C.R."/>
            <person name="Matsumoto T."/>
        </authorList>
    </citation>
    <scope>NUCLEOTIDE SEQUENCE [LARGE SCALE GENOMIC DNA]</scope>
    <source>
        <strain evidence="2">cv. Nipponbare</strain>
    </source>
</reference>
<reference evidence="1 2" key="2">
    <citation type="journal article" date="2013" name="Plant Cell Physiol.">
        <title>Rice Annotation Project Database (RAP-DB): an integrative and interactive database for rice genomics.</title>
        <authorList>
            <person name="Sakai H."/>
            <person name="Lee S.S."/>
            <person name="Tanaka T."/>
            <person name="Numa H."/>
            <person name="Kim J."/>
            <person name="Kawahara Y."/>
            <person name="Wakimoto H."/>
            <person name="Yang C.C."/>
            <person name="Iwamoto M."/>
            <person name="Abe T."/>
            <person name="Yamada Y."/>
            <person name="Muto A."/>
            <person name="Inokuchi H."/>
            <person name="Ikemura T."/>
            <person name="Matsumoto T."/>
            <person name="Sasaki T."/>
            <person name="Itoh T."/>
        </authorList>
    </citation>
    <scope>NUCLEOTIDE SEQUENCE [LARGE SCALE GENOMIC DNA]</scope>
    <source>
        <strain evidence="2">cv. Nipponbare</strain>
    </source>
</reference>
<dbReference type="PaxDb" id="39947-A0A0P0WNB2"/>
<dbReference type="AlphaFoldDB" id="A0A0P0WNB2"/>